<reference evidence="3" key="1">
    <citation type="submission" date="2023-03" db="EMBL/GenBank/DDBJ databases">
        <title>Massive genome expansion in bonnet fungi (Mycena s.s.) driven by repeated elements and novel gene families across ecological guilds.</title>
        <authorList>
            <consortium name="Lawrence Berkeley National Laboratory"/>
            <person name="Harder C.B."/>
            <person name="Miyauchi S."/>
            <person name="Viragh M."/>
            <person name="Kuo A."/>
            <person name="Thoen E."/>
            <person name="Andreopoulos B."/>
            <person name="Lu D."/>
            <person name="Skrede I."/>
            <person name="Drula E."/>
            <person name="Henrissat B."/>
            <person name="Morin E."/>
            <person name="Kohler A."/>
            <person name="Barry K."/>
            <person name="LaButti K."/>
            <person name="Morin E."/>
            <person name="Salamov A."/>
            <person name="Lipzen A."/>
            <person name="Mereny Z."/>
            <person name="Hegedus B."/>
            <person name="Baldrian P."/>
            <person name="Stursova M."/>
            <person name="Weitz H."/>
            <person name="Taylor A."/>
            <person name="Grigoriev I.V."/>
            <person name="Nagy L.G."/>
            <person name="Martin F."/>
            <person name="Kauserud H."/>
        </authorList>
    </citation>
    <scope>NUCLEOTIDE SEQUENCE</scope>
    <source>
        <strain evidence="3">CBHHK002</strain>
    </source>
</reference>
<comment type="caution">
    <text evidence="3">The sequence shown here is derived from an EMBL/GenBank/DDBJ whole genome shotgun (WGS) entry which is preliminary data.</text>
</comment>
<evidence type="ECO:0000313" key="4">
    <source>
        <dbReference type="Proteomes" id="UP001218218"/>
    </source>
</evidence>
<keyword evidence="1" id="KW-0472">Membrane</keyword>
<dbReference type="EMBL" id="JARIHO010000001">
    <property type="protein sequence ID" value="KAJ7368785.1"/>
    <property type="molecule type" value="Genomic_DNA"/>
</dbReference>
<sequence length="373" mass="41389">MPGPALAHNASEYSPADAEDYVRLTFIQNYVLYATSALLVYELLVTFDEEVERVWSLKWRLPKLLFMLNRYVARGLLILQFIAGDHPGTSARFCQIYGYWQVIPPRLAILAAQAIMVIRLWAIYNNTRKMLCFLILAYALEVAAVVACSILAVRATQGASQPAPLGCGLDARSPLLKQYASGTWIAPVCFELIVLVLTVVKLFPPLPPRFRVLGKMNVNVMKGLSIATRVRNPTLDMLARDSLIYFAFTFTFTLTNAVIYETSFAAHYRAILLGPTAATSCIAVSRMIINIRSLPTPTLRDGPGDSINLVSSDVVFAENSAYDEGQSGGGVSEVRRMSVSQPFSDGNFKERESQMDEFEMINTPRGLRRSLIP</sequence>
<keyword evidence="1" id="KW-0812">Transmembrane</keyword>
<evidence type="ECO:0000256" key="1">
    <source>
        <dbReference type="SAM" id="Phobius"/>
    </source>
</evidence>
<feature type="transmembrane region" description="Helical" evidence="1">
    <location>
        <begin position="131"/>
        <end position="153"/>
    </location>
</feature>
<dbReference type="InterPro" id="IPR045340">
    <property type="entry name" value="DUF6533"/>
</dbReference>
<feature type="domain" description="DUF6533" evidence="2">
    <location>
        <begin position="30"/>
        <end position="72"/>
    </location>
</feature>
<evidence type="ECO:0000313" key="3">
    <source>
        <dbReference type="EMBL" id="KAJ7368785.1"/>
    </source>
</evidence>
<feature type="transmembrane region" description="Helical" evidence="1">
    <location>
        <begin position="243"/>
        <end position="260"/>
    </location>
</feature>
<feature type="transmembrane region" description="Helical" evidence="1">
    <location>
        <begin position="103"/>
        <end position="124"/>
    </location>
</feature>
<keyword evidence="1" id="KW-1133">Transmembrane helix</keyword>
<dbReference type="Proteomes" id="UP001218218">
    <property type="component" value="Unassembled WGS sequence"/>
</dbReference>
<feature type="transmembrane region" description="Helical" evidence="1">
    <location>
        <begin position="184"/>
        <end position="203"/>
    </location>
</feature>
<dbReference type="Pfam" id="PF20151">
    <property type="entry name" value="DUF6533"/>
    <property type="match status" value="1"/>
</dbReference>
<protein>
    <recommendedName>
        <fullName evidence="2">DUF6533 domain-containing protein</fullName>
    </recommendedName>
</protein>
<gene>
    <name evidence="3" type="ORF">DFH08DRAFT_33166</name>
</gene>
<keyword evidence="4" id="KW-1185">Reference proteome</keyword>
<proteinExistence type="predicted"/>
<dbReference type="AlphaFoldDB" id="A0AAD7F7J7"/>
<name>A0AAD7F7J7_9AGAR</name>
<accession>A0AAD7F7J7</accession>
<evidence type="ECO:0000259" key="2">
    <source>
        <dbReference type="Pfam" id="PF20151"/>
    </source>
</evidence>
<organism evidence="3 4">
    <name type="scientific">Mycena albidolilacea</name>
    <dbReference type="NCBI Taxonomy" id="1033008"/>
    <lineage>
        <taxon>Eukaryota</taxon>
        <taxon>Fungi</taxon>
        <taxon>Dikarya</taxon>
        <taxon>Basidiomycota</taxon>
        <taxon>Agaricomycotina</taxon>
        <taxon>Agaricomycetes</taxon>
        <taxon>Agaricomycetidae</taxon>
        <taxon>Agaricales</taxon>
        <taxon>Marasmiineae</taxon>
        <taxon>Mycenaceae</taxon>
        <taxon>Mycena</taxon>
    </lineage>
</organism>